<gene>
    <name evidence="1" type="ORF">SAMN06265221_102261</name>
</gene>
<dbReference type="OrthoDB" id="7777846at2"/>
<dbReference type="AlphaFoldDB" id="A0A521BF95"/>
<accession>A0A521BF95</accession>
<sequence>MVTAVTGFANAAAGQASPAQQEPVLSELAQAALDRLGQMHSDFTHSAGAVMDRANVAPPTGNGPDDLARSLASVSEAFQTTALVQSQIVQFSMATSISQSLGNNLNSFLKGT</sequence>
<keyword evidence="2" id="KW-1185">Reference proteome</keyword>
<dbReference type="RefSeq" id="WP_142661796.1">
    <property type="nucleotide sequence ID" value="NZ_FXTK01000002.1"/>
</dbReference>
<evidence type="ECO:0000313" key="1">
    <source>
        <dbReference type="EMBL" id="SMO45621.1"/>
    </source>
</evidence>
<organism evidence="1 2">
    <name type="scientific">Paracoccus laeviglucosivorans</name>
    <dbReference type="NCBI Taxonomy" id="1197861"/>
    <lineage>
        <taxon>Bacteria</taxon>
        <taxon>Pseudomonadati</taxon>
        <taxon>Pseudomonadota</taxon>
        <taxon>Alphaproteobacteria</taxon>
        <taxon>Rhodobacterales</taxon>
        <taxon>Paracoccaceae</taxon>
        <taxon>Paracoccus</taxon>
    </lineage>
</organism>
<dbReference type="Proteomes" id="UP000319014">
    <property type="component" value="Unassembled WGS sequence"/>
</dbReference>
<dbReference type="EMBL" id="FXTK01000002">
    <property type="protein sequence ID" value="SMO45621.1"/>
    <property type="molecule type" value="Genomic_DNA"/>
</dbReference>
<reference evidence="1 2" key="1">
    <citation type="submission" date="2017-05" db="EMBL/GenBank/DDBJ databases">
        <authorList>
            <person name="Varghese N."/>
            <person name="Submissions S."/>
        </authorList>
    </citation>
    <scope>NUCLEOTIDE SEQUENCE [LARGE SCALE GENOMIC DNA]</scope>
    <source>
        <strain evidence="1 2">DSM 100094</strain>
    </source>
</reference>
<proteinExistence type="predicted"/>
<name>A0A521BF95_9RHOB</name>
<evidence type="ECO:0000313" key="2">
    <source>
        <dbReference type="Proteomes" id="UP000319014"/>
    </source>
</evidence>
<protein>
    <submittedName>
        <fullName evidence="1">Uncharacterized protein</fullName>
    </submittedName>
</protein>